<accession>A0A6N3GL70</accession>
<reference evidence="2" key="1">
    <citation type="submission" date="2019-11" db="EMBL/GenBank/DDBJ databases">
        <authorList>
            <person name="Feng L."/>
        </authorList>
    </citation>
    <scope>NUCLEOTIDE SEQUENCE</scope>
    <source>
        <strain evidence="2">RgnavusLFYP36</strain>
    </source>
</reference>
<evidence type="ECO:0000313" key="1">
    <source>
        <dbReference type="EMBL" id="MCB5494273.1"/>
    </source>
</evidence>
<dbReference type="EMBL" id="CACRUU010000098">
    <property type="protein sequence ID" value="VYU65095.1"/>
    <property type="molecule type" value="Genomic_DNA"/>
</dbReference>
<dbReference type="EMBL" id="JAJBNC010000017">
    <property type="protein sequence ID" value="MCB5494273.1"/>
    <property type="molecule type" value="Genomic_DNA"/>
</dbReference>
<name>A0A6N3GL70_MEDGN</name>
<evidence type="ECO:0000313" key="2">
    <source>
        <dbReference type="EMBL" id="VYU65095.1"/>
    </source>
</evidence>
<proteinExistence type="predicted"/>
<organism evidence="2">
    <name type="scientific">Mediterraneibacter gnavus</name>
    <name type="common">Ruminococcus gnavus</name>
    <dbReference type="NCBI Taxonomy" id="33038"/>
    <lineage>
        <taxon>Bacteria</taxon>
        <taxon>Bacillati</taxon>
        <taxon>Bacillota</taxon>
        <taxon>Clostridia</taxon>
        <taxon>Lachnospirales</taxon>
        <taxon>Lachnospiraceae</taxon>
        <taxon>Mediterraneibacter</taxon>
    </lineage>
</organism>
<dbReference type="RefSeq" id="WP_173900686.1">
    <property type="nucleotide sequence ID" value="NZ_CAXULC010000004.1"/>
</dbReference>
<gene>
    <name evidence="1" type="ORF">LIQ10_11065</name>
    <name evidence="2" type="ORF">RGLFYP36_02467</name>
</gene>
<reference evidence="1" key="2">
    <citation type="submission" date="2021-10" db="EMBL/GenBank/DDBJ databases">
        <title>Collection of gut derived symbiotic bacterial strains cultured from healthy donors.</title>
        <authorList>
            <person name="Lin H."/>
            <person name="Littmann E."/>
            <person name="Claire K."/>
            <person name="Pamer E."/>
        </authorList>
    </citation>
    <scope>NUCLEOTIDE SEQUENCE</scope>
    <source>
        <strain evidence="1">MSK.23.4</strain>
    </source>
</reference>
<dbReference type="Proteomes" id="UP001297422">
    <property type="component" value="Unassembled WGS sequence"/>
</dbReference>
<protein>
    <submittedName>
        <fullName evidence="2">Uncharacterized protein</fullName>
    </submittedName>
</protein>
<dbReference type="AlphaFoldDB" id="A0A6N3GL70"/>
<sequence length="50" mass="5678">MFMLRCAQCGISISDLDLLSIGMINDMFIEMKNDEYDYPKIATQADIDAL</sequence>